<evidence type="ECO:0000256" key="1">
    <source>
        <dbReference type="ARBA" id="ARBA00022614"/>
    </source>
</evidence>
<dbReference type="PANTHER" id="PTHR11017:SF527">
    <property type="entry name" value="TMV RESISTANCE PROTEIN N-LIKE"/>
    <property type="match status" value="1"/>
</dbReference>
<feature type="domain" description="Disease resistance protein Roq1-like winged-helix" evidence="4">
    <location>
        <begin position="141"/>
        <end position="203"/>
    </location>
</feature>
<evidence type="ECO:0000313" key="5">
    <source>
        <dbReference type="EMBL" id="PRQ22480.1"/>
    </source>
</evidence>
<evidence type="ECO:0000313" key="6">
    <source>
        <dbReference type="Proteomes" id="UP000238479"/>
    </source>
</evidence>
<dbReference type="InterPro" id="IPR027417">
    <property type="entry name" value="P-loop_NTPase"/>
</dbReference>
<dbReference type="FunFam" id="1.10.8.430:FF:000002">
    <property type="entry name" value="Disease resistance protein (TIR-NBS-LRR class)"/>
    <property type="match status" value="1"/>
</dbReference>
<dbReference type="STRING" id="74649.A0A2P6PKP3"/>
<evidence type="ECO:0000259" key="4">
    <source>
        <dbReference type="Pfam" id="PF23282"/>
    </source>
</evidence>
<keyword evidence="6" id="KW-1185">Reference proteome</keyword>
<dbReference type="SUPFAM" id="SSF52540">
    <property type="entry name" value="P-loop containing nucleoside triphosphate hydrolases"/>
    <property type="match status" value="1"/>
</dbReference>
<gene>
    <name evidence="5" type="ORF">RchiOBHm_Chr6g0250791</name>
</gene>
<keyword evidence="5" id="KW-0238">DNA-binding</keyword>
<evidence type="ECO:0000256" key="2">
    <source>
        <dbReference type="ARBA" id="ARBA00022737"/>
    </source>
</evidence>
<name>A0A2P6PKP3_ROSCH</name>
<keyword evidence="1" id="KW-0433">Leucine-rich repeat</keyword>
<dbReference type="Pfam" id="PF00931">
    <property type="entry name" value="NB-ARC"/>
    <property type="match status" value="1"/>
</dbReference>
<comment type="caution">
    <text evidence="5">The sequence shown here is derived from an EMBL/GenBank/DDBJ whole genome shotgun (WGS) entry which is preliminary data.</text>
</comment>
<dbReference type="GO" id="GO:0043531">
    <property type="term" value="F:ADP binding"/>
    <property type="evidence" value="ECO:0007669"/>
    <property type="project" value="InterPro"/>
</dbReference>
<organism evidence="5 6">
    <name type="scientific">Rosa chinensis</name>
    <name type="common">China rose</name>
    <dbReference type="NCBI Taxonomy" id="74649"/>
    <lineage>
        <taxon>Eukaryota</taxon>
        <taxon>Viridiplantae</taxon>
        <taxon>Streptophyta</taxon>
        <taxon>Embryophyta</taxon>
        <taxon>Tracheophyta</taxon>
        <taxon>Spermatophyta</taxon>
        <taxon>Magnoliopsida</taxon>
        <taxon>eudicotyledons</taxon>
        <taxon>Gunneridae</taxon>
        <taxon>Pentapetalae</taxon>
        <taxon>rosids</taxon>
        <taxon>fabids</taxon>
        <taxon>Rosales</taxon>
        <taxon>Rosaceae</taxon>
        <taxon>Rosoideae</taxon>
        <taxon>Rosoideae incertae sedis</taxon>
        <taxon>Rosa</taxon>
    </lineage>
</organism>
<dbReference type="Gramene" id="PRQ22480">
    <property type="protein sequence ID" value="PRQ22480"/>
    <property type="gene ID" value="RchiOBHm_Chr6g0250791"/>
</dbReference>
<dbReference type="InterPro" id="IPR002182">
    <property type="entry name" value="NB-ARC"/>
</dbReference>
<dbReference type="OMA" id="LEYWIVQ"/>
<dbReference type="GO" id="GO:0003677">
    <property type="term" value="F:DNA binding"/>
    <property type="evidence" value="ECO:0007669"/>
    <property type="project" value="UniProtKB-KW"/>
</dbReference>
<dbReference type="Gene3D" id="1.10.8.430">
    <property type="entry name" value="Helical domain of apoptotic protease-activating factors"/>
    <property type="match status" value="1"/>
</dbReference>
<dbReference type="InterPro" id="IPR058192">
    <property type="entry name" value="WHD_ROQ1-like"/>
</dbReference>
<sequence>MVLIVLDDVDELDQLTALCGDASCFGSGSRIIITSRNEHLLKVFSVDITYNVNALSDVEALQLFCSRAFKKDQVGEDFLRLSKEFVKYAAGLPLALQVLAASLRGKEKTLWSSALDRLKQKPDREIMNVLKVSYDGLDYLEKAIFLDIACFFKGVSMDRVTRLSIDYYMDIVIQVLLEKSLVTLVGRKLWMHDLLQQLGETIVFQECPEEPGNCSRLWLPQEIIHVLEKNKGSSVL</sequence>
<accession>A0A2P6PKP3</accession>
<dbReference type="SUPFAM" id="SSF46785">
    <property type="entry name" value="Winged helix' DNA-binding domain"/>
    <property type="match status" value="1"/>
</dbReference>
<dbReference type="Proteomes" id="UP000238479">
    <property type="component" value="Chromosome 6"/>
</dbReference>
<dbReference type="InterPro" id="IPR036390">
    <property type="entry name" value="WH_DNA-bd_sf"/>
</dbReference>
<protein>
    <submittedName>
        <fullName evidence="5">Putative winged helix-turn-helix DNA-binding domain-containing protein</fullName>
    </submittedName>
</protein>
<dbReference type="PANTHER" id="PTHR11017">
    <property type="entry name" value="LEUCINE-RICH REPEAT-CONTAINING PROTEIN"/>
    <property type="match status" value="1"/>
</dbReference>
<dbReference type="Gene3D" id="3.40.50.300">
    <property type="entry name" value="P-loop containing nucleotide triphosphate hydrolases"/>
    <property type="match status" value="1"/>
</dbReference>
<dbReference type="AlphaFoldDB" id="A0A2P6PKP3"/>
<dbReference type="EMBL" id="PDCK01000044">
    <property type="protein sequence ID" value="PRQ22480.1"/>
    <property type="molecule type" value="Genomic_DNA"/>
</dbReference>
<reference evidence="5 6" key="1">
    <citation type="journal article" date="2018" name="Nat. Genet.">
        <title>The Rosa genome provides new insights in the design of modern roses.</title>
        <authorList>
            <person name="Bendahmane M."/>
        </authorList>
    </citation>
    <scope>NUCLEOTIDE SEQUENCE [LARGE SCALE GENOMIC DNA]</scope>
    <source>
        <strain evidence="6">cv. Old Blush</strain>
    </source>
</reference>
<dbReference type="InterPro" id="IPR042197">
    <property type="entry name" value="Apaf_helical"/>
</dbReference>
<feature type="domain" description="NB-ARC" evidence="3">
    <location>
        <begin position="2"/>
        <end position="72"/>
    </location>
</feature>
<dbReference type="Pfam" id="PF23282">
    <property type="entry name" value="WHD_ROQ1"/>
    <property type="match status" value="1"/>
</dbReference>
<dbReference type="InterPro" id="IPR044974">
    <property type="entry name" value="Disease_R_plants"/>
</dbReference>
<keyword evidence="2" id="KW-0677">Repeat</keyword>
<evidence type="ECO:0000259" key="3">
    <source>
        <dbReference type="Pfam" id="PF00931"/>
    </source>
</evidence>
<proteinExistence type="predicted"/>
<dbReference type="GO" id="GO:0006952">
    <property type="term" value="P:defense response"/>
    <property type="evidence" value="ECO:0007669"/>
    <property type="project" value="InterPro"/>
</dbReference>